<dbReference type="AlphaFoldDB" id="A0A5C3L3I9"/>
<dbReference type="OrthoDB" id="3235454at2759"/>
<protein>
    <submittedName>
        <fullName evidence="1">Uncharacterized protein</fullName>
    </submittedName>
</protein>
<keyword evidence="2" id="KW-1185">Reference proteome</keyword>
<reference evidence="1 2" key="1">
    <citation type="journal article" date="2019" name="Nat. Ecol. Evol.">
        <title>Megaphylogeny resolves global patterns of mushroom evolution.</title>
        <authorList>
            <person name="Varga T."/>
            <person name="Krizsan K."/>
            <person name="Foldi C."/>
            <person name="Dima B."/>
            <person name="Sanchez-Garcia M."/>
            <person name="Sanchez-Ramirez S."/>
            <person name="Szollosi G.J."/>
            <person name="Szarkandi J.G."/>
            <person name="Papp V."/>
            <person name="Albert L."/>
            <person name="Andreopoulos W."/>
            <person name="Angelini C."/>
            <person name="Antonin V."/>
            <person name="Barry K.W."/>
            <person name="Bougher N.L."/>
            <person name="Buchanan P."/>
            <person name="Buyck B."/>
            <person name="Bense V."/>
            <person name="Catcheside P."/>
            <person name="Chovatia M."/>
            <person name="Cooper J."/>
            <person name="Damon W."/>
            <person name="Desjardin D."/>
            <person name="Finy P."/>
            <person name="Geml J."/>
            <person name="Haridas S."/>
            <person name="Hughes K."/>
            <person name="Justo A."/>
            <person name="Karasinski D."/>
            <person name="Kautmanova I."/>
            <person name="Kiss B."/>
            <person name="Kocsube S."/>
            <person name="Kotiranta H."/>
            <person name="LaButti K.M."/>
            <person name="Lechner B.E."/>
            <person name="Liimatainen K."/>
            <person name="Lipzen A."/>
            <person name="Lukacs Z."/>
            <person name="Mihaltcheva S."/>
            <person name="Morgado L.N."/>
            <person name="Niskanen T."/>
            <person name="Noordeloos M.E."/>
            <person name="Ohm R.A."/>
            <person name="Ortiz-Santana B."/>
            <person name="Ovrebo C."/>
            <person name="Racz N."/>
            <person name="Riley R."/>
            <person name="Savchenko A."/>
            <person name="Shiryaev A."/>
            <person name="Soop K."/>
            <person name="Spirin V."/>
            <person name="Szebenyi C."/>
            <person name="Tomsovsky M."/>
            <person name="Tulloss R.E."/>
            <person name="Uehling J."/>
            <person name="Grigoriev I.V."/>
            <person name="Vagvolgyi C."/>
            <person name="Papp T."/>
            <person name="Martin F.M."/>
            <person name="Miettinen O."/>
            <person name="Hibbett D.S."/>
            <person name="Nagy L.G."/>
        </authorList>
    </citation>
    <scope>NUCLEOTIDE SEQUENCE [LARGE SCALE GENOMIC DNA]</scope>
    <source>
        <strain evidence="1 2">CBS 121175</strain>
    </source>
</reference>
<evidence type="ECO:0000313" key="1">
    <source>
        <dbReference type="EMBL" id="TFK27579.1"/>
    </source>
</evidence>
<accession>A0A5C3L3I9</accession>
<dbReference type="EMBL" id="ML210163">
    <property type="protein sequence ID" value="TFK27579.1"/>
    <property type="molecule type" value="Genomic_DNA"/>
</dbReference>
<evidence type="ECO:0000313" key="2">
    <source>
        <dbReference type="Proteomes" id="UP000307440"/>
    </source>
</evidence>
<sequence length="151" mass="16973">MQNSQQSSAGSDDHLLEKVLAERLAVAREKKRQERDKKFLDGASTKLNEALSQCAGEVRSAAESMEEIYSKFLLEYAASEDRIYHLWSAILKEHQHMEALIQNKIVAGTGSTKQCETRHISGLSKVKGACNDFESIMQQFLEDPKEVSDPE</sequence>
<dbReference type="Proteomes" id="UP000307440">
    <property type="component" value="Unassembled WGS sequence"/>
</dbReference>
<organism evidence="1 2">
    <name type="scientific">Coprinopsis marcescibilis</name>
    <name type="common">Agaric fungus</name>
    <name type="synonym">Psathyrella marcescibilis</name>
    <dbReference type="NCBI Taxonomy" id="230819"/>
    <lineage>
        <taxon>Eukaryota</taxon>
        <taxon>Fungi</taxon>
        <taxon>Dikarya</taxon>
        <taxon>Basidiomycota</taxon>
        <taxon>Agaricomycotina</taxon>
        <taxon>Agaricomycetes</taxon>
        <taxon>Agaricomycetidae</taxon>
        <taxon>Agaricales</taxon>
        <taxon>Agaricineae</taxon>
        <taxon>Psathyrellaceae</taxon>
        <taxon>Coprinopsis</taxon>
    </lineage>
</organism>
<proteinExistence type="predicted"/>
<gene>
    <name evidence="1" type="ORF">FA15DRAFT_613700</name>
</gene>
<name>A0A5C3L3I9_COPMA</name>